<dbReference type="CDD" id="cd21459">
    <property type="entry name" value="DLC-like_TCTEX1D2"/>
    <property type="match status" value="1"/>
</dbReference>
<dbReference type="Pfam" id="PF03645">
    <property type="entry name" value="Tctex-1"/>
    <property type="match status" value="1"/>
</dbReference>
<dbReference type="GO" id="GO:0005737">
    <property type="term" value="C:cytoplasm"/>
    <property type="evidence" value="ECO:0007669"/>
    <property type="project" value="TreeGrafter"/>
</dbReference>
<name>A0A9N9BQ46_9GLOM</name>
<evidence type="ECO:0000313" key="1">
    <source>
        <dbReference type="EMBL" id="CAG8571434.1"/>
    </source>
</evidence>
<dbReference type="GO" id="GO:0007018">
    <property type="term" value="P:microtubule-based movement"/>
    <property type="evidence" value="ECO:0007669"/>
    <property type="project" value="TreeGrafter"/>
</dbReference>
<accession>A0A9N9BQ46</accession>
<dbReference type="Proteomes" id="UP000789759">
    <property type="component" value="Unassembled WGS sequence"/>
</dbReference>
<proteinExistence type="predicted"/>
<dbReference type="Gene3D" id="3.30.1140.40">
    <property type="entry name" value="Tctex-1"/>
    <property type="match status" value="1"/>
</dbReference>
<dbReference type="InterPro" id="IPR005334">
    <property type="entry name" value="Tctex-1-like"/>
</dbReference>
<gene>
    <name evidence="1" type="ORF">CPELLU_LOCUS5672</name>
</gene>
<organism evidence="1 2">
    <name type="scientific">Cetraspora pellucida</name>
    <dbReference type="NCBI Taxonomy" id="1433469"/>
    <lineage>
        <taxon>Eukaryota</taxon>
        <taxon>Fungi</taxon>
        <taxon>Fungi incertae sedis</taxon>
        <taxon>Mucoromycota</taxon>
        <taxon>Glomeromycotina</taxon>
        <taxon>Glomeromycetes</taxon>
        <taxon>Diversisporales</taxon>
        <taxon>Gigasporaceae</taxon>
        <taxon>Cetraspora</taxon>
    </lineage>
</organism>
<comment type="caution">
    <text evidence="1">The sequence shown here is derived from an EMBL/GenBank/DDBJ whole genome shotgun (WGS) entry which is preliminary data.</text>
</comment>
<evidence type="ECO:0000313" key="2">
    <source>
        <dbReference type="Proteomes" id="UP000789759"/>
    </source>
</evidence>
<dbReference type="GO" id="GO:0045505">
    <property type="term" value="F:dynein intermediate chain binding"/>
    <property type="evidence" value="ECO:0007669"/>
    <property type="project" value="TreeGrafter"/>
</dbReference>
<dbReference type="InterPro" id="IPR038586">
    <property type="entry name" value="Tctex-1-like_sf"/>
</dbReference>
<protein>
    <submittedName>
        <fullName evidence="1">20076_t:CDS:1</fullName>
    </submittedName>
</protein>
<dbReference type="GO" id="GO:0005868">
    <property type="term" value="C:cytoplasmic dynein complex"/>
    <property type="evidence" value="ECO:0007669"/>
    <property type="project" value="TreeGrafter"/>
</dbReference>
<dbReference type="AlphaFoldDB" id="A0A9N9BQ46"/>
<keyword evidence="2" id="KW-1185">Reference proteome</keyword>
<dbReference type="PANTHER" id="PTHR21255">
    <property type="entry name" value="T-COMPLEX-ASSOCIATED-TESTIS-EXPRESSED 1/ DYNEIN LIGHT CHAIN"/>
    <property type="match status" value="1"/>
</dbReference>
<dbReference type="PANTHER" id="PTHR21255:SF7">
    <property type="entry name" value="DYNEIN LIGHT CHAIN TCTEX-TYPE PROTEIN 2B"/>
    <property type="match status" value="1"/>
</dbReference>
<dbReference type="EMBL" id="CAJVQA010003299">
    <property type="protein sequence ID" value="CAG8571434.1"/>
    <property type="molecule type" value="Genomic_DNA"/>
</dbReference>
<dbReference type="OrthoDB" id="10260741at2759"/>
<reference evidence="1" key="1">
    <citation type="submission" date="2021-06" db="EMBL/GenBank/DDBJ databases">
        <authorList>
            <person name="Kallberg Y."/>
            <person name="Tangrot J."/>
            <person name="Rosling A."/>
        </authorList>
    </citation>
    <scope>NUCLEOTIDE SEQUENCE</scope>
    <source>
        <strain evidence="1">FL966</strain>
    </source>
</reference>
<sequence length="142" mass="16483">MSYGEIYPYYPEKLYTSVGHERRESEGDGAFRPSFFQKFNPRLVKQIIQSILKERLEKAIYDKDQAPGWAHEIAEGIKAKLLGLDLNRYKYIVNVTILENKGVGARMQINGLWDPNTDNYAQEIFKNDTIICVVMAFGVYFY</sequence>